<feature type="transmembrane region" description="Helical" evidence="7">
    <location>
        <begin position="126"/>
        <end position="144"/>
    </location>
</feature>
<keyword evidence="9" id="KW-1185">Reference proteome</keyword>
<evidence type="ECO:0000256" key="4">
    <source>
        <dbReference type="ARBA" id="ARBA00022692"/>
    </source>
</evidence>
<feature type="transmembrane region" description="Helical" evidence="7">
    <location>
        <begin position="40"/>
        <end position="57"/>
    </location>
</feature>
<evidence type="ECO:0000256" key="2">
    <source>
        <dbReference type="ARBA" id="ARBA00007977"/>
    </source>
</evidence>
<keyword evidence="3" id="KW-1003">Cell membrane</keyword>
<evidence type="ECO:0000256" key="6">
    <source>
        <dbReference type="ARBA" id="ARBA00023136"/>
    </source>
</evidence>
<organism evidence="8 9">
    <name type="scientific">Thalassospira mesophila</name>
    <dbReference type="NCBI Taxonomy" id="1293891"/>
    <lineage>
        <taxon>Bacteria</taxon>
        <taxon>Pseudomonadati</taxon>
        <taxon>Pseudomonadota</taxon>
        <taxon>Alphaproteobacteria</taxon>
        <taxon>Rhodospirillales</taxon>
        <taxon>Thalassospiraceae</taxon>
        <taxon>Thalassospira</taxon>
    </lineage>
</organism>
<feature type="transmembrane region" description="Helical" evidence="7">
    <location>
        <begin position="327"/>
        <end position="348"/>
    </location>
</feature>
<evidence type="ECO:0000256" key="1">
    <source>
        <dbReference type="ARBA" id="ARBA00004651"/>
    </source>
</evidence>
<evidence type="ECO:0000256" key="5">
    <source>
        <dbReference type="ARBA" id="ARBA00022989"/>
    </source>
</evidence>
<keyword evidence="6 7" id="KW-0472">Membrane</keyword>
<comment type="caution">
    <text evidence="8">The sequence shown here is derived from an EMBL/GenBank/DDBJ whole genome shotgun (WGS) entry which is preliminary data.</text>
</comment>
<evidence type="ECO:0000313" key="9">
    <source>
        <dbReference type="Proteomes" id="UP000193391"/>
    </source>
</evidence>
<keyword evidence="5 7" id="KW-1133">Transmembrane helix</keyword>
<dbReference type="AlphaFoldDB" id="A0A1Y2KVW8"/>
<dbReference type="PANTHER" id="PTHR30106:SF2">
    <property type="entry name" value="UPF0324 INNER MEMBRANE PROTEIN YEIH"/>
    <property type="match status" value="1"/>
</dbReference>
<protein>
    <submittedName>
        <fullName evidence="8">Membrane protein</fullName>
    </submittedName>
</protein>
<dbReference type="PANTHER" id="PTHR30106">
    <property type="entry name" value="INNER MEMBRANE PROTEIN YEIH-RELATED"/>
    <property type="match status" value="1"/>
</dbReference>
<dbReference type="Pfam" id="PF03601">
    <property type="entry name" value="Cons_hypoth698"/>
    <property type="match status" value="2"/>
</dbReference>
<dbReference type="InterPro" id="IPR018383">
    <property type="entry name" value="UPF0324_pro"/>
</dbReference>
<comment type="similarity">
    <text evidence="2">Belongs to the UPF0324 family.</text>
</comment>
<dbReference type="GO" id="GO:0005886">
    <property type="term" value="C:plasma membrane"/>
    <property type="evidence" value="ECO:0007669"/>
    <property type="project" value="UniProtKB-SubCell"/>
</dbReference>
<feature type="transmembrane region" description="Helical" evidence="7">
    <location>
        <begin position="219"/>
        <end position="239"/>
    </location>
</feature>
<dbReference type="Proteomes" id="UP000193391">
    <property type="component" value="Unassembled WGS sequence"/>
</dbReference>
<proteinExistence type="inferred from homology"/>
<evidence type="ECO:0000256" key="3">
    <source>
        <dbReference type="ARBA" id="ARBA00022475"/>
    </source>
</evidence>
<evidence type="ECO:0000256" key="7">
    <source>
        <dbReference type="SAM" id="Phobius"/>
    </source>
</evidence>
<accession>A0A1Y2KVW8</accession>
<reference evidence="8 9" key="1">
    <citation type="submission" date="2014-03" db="EMBL/GenBank/DDBJ databases">
        <title>The draft genome sequence of Thalassospira mesophila JCM 18969.</title>
        <authorList>
            <person name="Lai Q."/>
            <person name="Shao Z."/>
        </authorList>
    </citation>
    <scope>NUCLEOTIDE SEQUENCE [LARGE SCALE GENOMIC DNA]</scope>
    <source>
        <strain evidence="8 9">JCM 18969</strain>
    </source>
</reference>
<feature type="transmembrane region" description="Helical" evidence="7">
    <location>
        <begin position="189"/>
        <end position="213"/>
    </location>
</feature>
<feature type="transmembrane region" description="Helical" evidence="7">
    <location>
        <begin position="94"/>
        <end position="114"/>
    </location>
</feature>
<keyword evidence="4 7" id="KW-0812">Transmembrane</keyword>
<dbReference type="RefSeq" id="WP_085585869.1">
    <property type="nucleotide sequence ID" value="NZ_JFKA01000014.1"/>
</dbReference>
<name>A0A1Y2KVW8_9PROT</name>
<dbReference type="EMBL" id="JFKA01000014">
    <property type="protein sequence ID" value="OSQ35868.1"/>
    <property type="molecule type" value="Genomic_DNA"/>
</dbReference>
<feature type="transmembrane region" description="Helical" evidence="7">
    <location>
        <begin position="156"/>
        <end position="177"/>
    </location>
</feature>
<feature type="transmembrane region" description="Helical" evidence="7">
    <location>
        <begin position="301"/>
        <end position="321"/>
    </location>
</feature>
<dbReference type="OrthoDB" id="5393513at2"/>
<feature type="transmembrane region" description="Helical" evidence="7">
    <location>
        <begin position="69"/>
        <end position="88"/>
    </location>
</feature>
<evidence type="ECO:0000313" key="8">
    <source>
        <dbReference type="EMBL" id="OSQ35868.1"/>
    </source>
</evidence>
<feature type="transmembrane region" description="Helical" evidence="7">
    <location>
        <begin position="360"/>
        <end position="384"/>
    </location>
</feature>
<sequence length="385" mass="39133">MLIFDRIKLLLPGLALTAVISLVAQIGEKVELSLFGHPWIEGLVLAILLGTAWRSILGLPDKFDAGVNFSAKTILEVAIVLLGASISIEALAGAGFYLVGGIALVVCLSLAVSYIIGRALGLPAKLAILVACGNSICGNSAIAATAPVIDADAQDVAASIAFTAVLGVVFVLILPFLQHALGMSATQYGVFAGLTVYAVPQVLAATAPAGLVATQIGTLVKLVRVLMLGPVICVLGLGARRQMARRDAARIKSDVGMPAGAGAAAMMMVNGGDIAVADDRFGGGVQAVKAGRGAGLPISKVLPWFIVGFLAMMALSSMGMLPDAAVIPMQHISSILTVMAMAALGLSVDVRSVMNAGGRVVFAAKLSLICLSLAAFGLLAVLQIA</sequence>
<gene>
    <name evidence="8" type="ORF">TMES_19935</name>
</gene>
<comment type="subcellular location">
    <subcellularLocation>
        <location evidence="1">Cell membrane</location>
        <topology evidence="1">Multi-pass membrane protein</topology>
    </subcellularLocation>
</comment>